<dbReference type="CDD" id="cd01097">
    <property type="entry name" value="Tetrahydromethanopterin_reductase"/>
    <property type="match status" value="1"/>
</dbReference>
<feature type="domain" description="Luciferase-like" evidence="2">
    <location>
        <begin position="14"/>
        <end position="277"/>
    </location>
</feature>
<accession>A0ABP8TKS6</accession>
<dbReference type="RefSeq" id="WP_345353851.1">
    <property type="nucleotide sequence ID" value="NZ_BAABHJ010000006.1"/>
</dbReference>
<name>A0ABP8TKS6_9ACTN</name>
<evidence type="ECO:0000259" key="2">
    <source>
        <dbReference type="Pfam" id="PF00296"/>
    </source>
</evidence>
<dbReference type="EMBL" id="BAABHJ010000006">
    <property type="protein sequence ID" value="GAA4607687.1"/>
    <property type="molecule type" value="Genomic_DNA"/>
</dbReference>
<dbReference type="InterPro" id="IPR036661">
    <property type="entry name" value="Luciferase-like_sf"/>
</dbReference>
<dbReference type="NCBIfam" id="TIGR03564">
    <property type="entry name" value="F420_MSMEG_4879"/>
    <property type="match status" value="1"/>
</dbReference>
<gene>
    <name evidence="3" type="ORF">GCM10023195_29440</name>
</gene>
<sequence>MRLGVMIGVAVEDTALPEMIEKVRAAAEAGLDSAYFSQLFSWDAVALATLVGREVPGIDVGTAVTQTYPRHPLALAGQALTAQAASGNRFILGVGPSHPQIIEKAFGHSYDRPARHVREYLTALVPLLRGEEVDHHGEVITAVGRTSVPGAVAPPVLLAALGPVMLRIAGELADGAVTVWTGPRGIGEHIAPTIGRAAARAGRPDPRVVAGVMVSVTHDPDGVRQGVAAAVGGAGRQPSYRAILDRQGLSGVHETVIAGAEDTVERAIRAYADAGATEFVASPVGDERERARTVALLSAIRGRR</sequence>
<protein>
    <submittedName>
        <fullName evidence="3">TIGR03564 family F420-dependent LLM class oxidoreductase</fullName>
    </submittedName>
</protein>
<dbReference type="Pfam" id="PF00296">
    <property type="entry name" value="Bac_luciferase"/>
    <property type="match status" value="1"/>
</dbReference>
<proteinExistence type="predicted"/>
<evidence type="ECO:0000313" key="3">
    <source>
        <dbReference type="EMBL" id="GAA4607687.1"/>
    </source>
</evidence>
<comment type="caution">
    <text evidence="3">The sequence shown here is derived from an EMBL/GenBank/DDBJ whole genome shotgun (WGS) entry which is preliminary data.</text>
</comment>
<dbReference type="Proteomes" id="UP001500212">
    <property type="component" value="Unassembled WGS sequence"/>
</dbReference>
<dbReference type="PANTHER" id="PTHR43244:SF1">
    <property type="entry name" value="5,10-METHYLENETETRAHYDROMETHANOPTERIN REDUCTASE"/>
    <property type="match status" value="1"/>
</dbReference>
<dbReference type="PANTHER" id="PTHR43244">
    <property type="match status" value="1"/>
</dbReference>
<dbReference type="InterPro" id="IPR050564">
    <property type="entry name" value="F420-G6PD/mer"/>
</dbReference>
<evidence type="ECO:0000313" key="4">
    <source>
        <dbReference type="Proteomes" id="UP001500212"/>
    </source>
</evidence>
<keyword evidence="4" id="KW-1185">Reference proteome</keyword>
<dbReference type="SUPFAM" id="SSF51679">
    <property type="entry name" value="Bacterial luciferase-like"/>
    <property type="match status" value="1"/>
</dbReference>
<organism evidence="3 4">
    <name type="scientific">Actinoallomurus liliacearum</name>
    <dbReference type="NCBI Taxonomy" id="1080073"/>
    <lineage>
        <taxon>Bacteria</taxon>
        <taxon>Bacillati</taxon>
        <taxon>Actinomycetota</taxon>
        <taxon>Actinomycetes</taxon>
        <taxon>Streptosporangiales</taxon>
        <taxon>Thermomonosporaceae</taxon>
        <taxon>Actinoallomurus</taxon>
    </lineage>
</organism>
<evidence type="ECO:0000256" key="1">
    <source>
        <dbReference type="ARBA" id="ARBA00023002"/>
    </source>
</evidence>
<reference evidence="4" key="1">
    <citation type="journal article" date="2019" name="Int. J. Syst. Evol. Microbiol.">
        <title>The Global Catalogue of Microorganisms (GCM) 10K type strain sequencing project: providing services to taxonomists for standard genome sequencing and annotation.</title>
        <authorList>
            <consortium name="The Broad Institute Genomics Platform"/>
            <consortium name="The Broad Institute Genome Sequencing Center for Infectious Disease"/>
            <person name="Wu L."/>
            <person name="Ma J."/>
        </authorList>
    </citation>
    <scope>NUCLEOTIDE SEQUENCE [LARGE SCALE GENOMIC DNA]</scope>
    <source>
        <strain evidence="4">JCM 17938</strain>
    </source>
</reference>
<keyword evidence="1" id="KW-0560">Oxidoreductase</keyword>
<dbReference type="InterPro" id="IPR011251">
    <property type="entry name" value="Luciferase-like_dom"/>
</dbReference>
<dbReference type="InterPro" id="IPR019910">
    <property type="entry name" value="Lucif-like_OxRdtase_MSMEG_4879"/>
</dbReference>
<dbReference type="Gene3D" id="3.20.20.30">
    <property type="entry name" value="Luciferase-like domain"/>
    <property type="match status" value="1"/>
</dbReference>